<dbReference type="EMBL" id="JAHYBZ010000005">
    <property type="protein sequence ID" value="MBW6399336.1"/>
    <property type="molecule type" value="Genomic_DNA"/>
</dbReference>
<evidence type="ECO:0000259" key="2">
    <source>
        <dbReference type="Pfam" id="PF05378"/>
    </source>
</evidence>
<dbReference type="Pfam" id="PF05378">
    <property type="entry name" value="Hydant_A_N"/>
    <property type="match status" value="1"/>
</dbReference>
<dbReference type="InterPro" id="IPR043129">
    <property type="entry name" value="ATPase_NBD"/>
</dbReference>
<gene>
    <name evidence="4" type="ORF">KPL78_15860</name>
</gene>
<dbReference type="InterPro" id="IPR008040">
    <property type="entry name" value="Hydant_A_N"/>
</dbReference>
<protein>
    <submittedName>
        <fullName evidence="4">Hydantoinase/oxoprolinase family protein</fullName>
    </submittedName>
</protein>
<dbReference type="Proteomes" id="UP001196565">
    <property type="component" value="Unassembled WGS sequence"/>
</dbReference>
<evidence type="ECO:0000259" key="1">
    <source>
        <dbReference type="Pfam" id="PF01968"/>
    </source>
</evidence>
<dbReference type="RefSeq" id="WP_219763944.1">
    <property type="nucleotide sequence ID" value="NZ_JAHYBZ010000005.1"/>
</dbReference>
<evidence type="ECO:0000259" key="3">
    <source>
        <dbReference type="Pfam" id="PF19278"/>
    </source>
</evidence>
<feature type="domain" description="Hydantoinase/oxoprolinase N-terminal" evidence="2">
    <location>
        <begin position="4"/>
        <end position="181"/>
    </location>
</feature>
<evidence type="ECO:0000313" key="5">
    <source>
        <dbReference type="Proteomes" id="UP001196565"/>
    </source>
</evidence>
<dbReference type="InterPro" id="IPR045079">
    <property type="entry name" value="Oxoprolinase-like"/>
</dbReference>
<dbReference type="SUPFAM" id="SSF53067">
    <property type="entry name" value="Actin-like ATPase domain"/>
    <property type="match status" value="1"/>
</dbReference>
<dbReference type="Pfam" id="PF19278">
    <property type="entry name" value="Hydant_A_C"/>
    <property type="match status" value="1"/>
</dbReference>
<accession>A0ABS7AAN8</accession>
<feature type="domain" description="Hydantoinase A/oxoprolinase" evidence="1">
    <location>
        <begin position="202"/>
        <end position="495"/>
    </location>
</feature>
<dbReference type="PANTHER" id="PTHR11365">
    <property type="entry name" value="5-OXOPROLINASE RELATED"/>
    <property type="match status" value="1"/>
</dbReference>
<organism evidence="4 5">
    <name type="scientific">Roseomonas alba</name>
    <dbReference type="NCBI Taxonomy" id="2846776"/>
    <lineage>
        <taxon>Bacteria</taxon>
        <taxon>Pseudomonadati</taxon>
        <taxon>Pseudomonadota</taxon>
        <taxon>Alphaproteobacteria</taxon>
        <taxon>Acetobacterales</taxon>
        <taxon>Roseomonadaceae</taxon>
        <taxon>Roseomonas</taxon>
    </lineage>
</organism>
<comment type="caution">
    <text evidence="4">The sequence shown here is derived from an EMBL/GenBank/DDBJ whole genome shotgun (WGS) entry which is preliminary data.</text>
</comment>
<feature type="domain" description="Acetophenone carboxylase-like C-terminal" evidence="3">
    <location>
        <begin position="534"/>
        <end position="673"/>
    </location>
</feature>
<reference evidence="4 5" key="1">
    <citation type="submission" date="2021-07" db="EMBL/GenBank/DDBJ databases">
        <authorList>
            <person name="So Y."/>
        </authorList>
    </citation>
    <scope>NUCLEOTIDE SEQUENCE [LARGE SCALE GENOMIC DNA]</scope>
    <source>
        <strain evidence="4 5">HJA6</strain>
    </source>
</reference>
<dbReference type="PANTHER" id="PTHR11365:SF23">
    <property type="entry name" value="HYPOTHETICAL 5-OXOPROLINASE (EUROFUNG)-RELATED"/>
    <property type="match status" value="1"/>
</dbReference>
<proteinExistence type="predicted"/>
<name>A0ABS7AAN8_9PROT</name>
<keyword evidence="5" id="KW-1185">Reference proteome</keyword>
<dbReference type="Pfam" id="PF01968">
    <property type="entry name" value="Hydantoinase_A"/>
    <property type="match status" value="1"/>
</dbReference>
<sequence>MFSIGVDIGGTFTDFTVHDRRTGRLFVEKCLTTPREPERAVLNGLEALARRIPGLEAQSERVNHATTLVTNAILERKGARVALLTTEGFRDVIEQRLEFRYDVYDLFIRFPDPVVPRQLRFGIEERVYADGDVLTPLNEAQLLEVVAELKRLDIEAVAVCYLHAYRNPVHERRTAELLVEHLPGVPVSLSHAVNPEPREYERSSTTVLDAYVKPVVSAYLERLSGELAQRGIRRELEIMLSNGGSTTASTARDYPIQIIESGPAAGVEAAIWTCGQIGIADALSFDMGGTTAKLCVIRDGTAGRARKFEAGRVHRFVAGSGHPVAVPVYDLVEIGAGGGSIARLDQLGLIAVGPESAGADPGPACYGQGGALPSVTDADLLLGLLDPAHFLGGQMALDVAAAEQAVREAVAEPLGISVTEAAYGIFDLVNETMAAAARLHVAEKGCDPTRLSVIAFGGAGPVHATELARKLGCPRVVFPPNAGVMSSVGLLTAPPSFERVLPLKLRAATLSVAALRQAVAPLRTAIAATLAQPEAAVTFRYVAEMWHQGQEYPIEIGFTPAEFDEALPRLLAARFAERYRELYGRPGDDTPVELAGLRVVGDLPEQRLTEVAPFAPGTARSLGTRRLYDPATKAFHDVPVIDRAALQPGEEIAGPVVVQERESGFAIRANDRLRVHASGAVFVELG</sequence>
<evidence type="ECO:0000313" key="4">
    <source>
        <dbReference type="EMBL" id="MBW6399336.1"/>
    </source>
</evidence>
<dbReference type="InterPro" id="IPR049517">
    <property type="entry name" value="ACX-like_C"/>
</dbReference>
<dbReference type="InterPro" id="IPR002821">
    <property type="entry name" value="Hydantoinase_A"/>
</dbReference>